<proteinExistence type="predicted"/>
<dbReference type="WBParaSite" id="nRc.2.0.1.t30822-RA">
    <property type="protein sequence ID" value="nRc.2.0.1.t30822-RA"/>
    <property type="gene ID" value="nRc.2.0.1.g30822"/>
</dbReference>
<protein>
    <submittedName>
        <fullName evidence="2">Uncharacterized protein</fullName>
    </submittedName>
</protein>
<sequence>MVNHNKKGKVFTLCNIALMRLKLIEFTNMRMAEIVKHRCKATVRWEKARHSMFVTFQCYHFEIPLLLKKSITTKVRIFDGKTVNKMVDMNNAAFTDILFSENLS</sequence>
<dbReference type="AlphaFoldDB" id="A0A915JYR2"/>
<keyword evidence="1" id="KW-1185">Reference proteome</keyword>
<evidence type="ECO:0000313" key="1">
    <source>
        <dbReference type="Proteomes" id="UP000887565"/>
    </source>
</evidence>
<organism evidence="1 2">
    <name type="scientific">Romanomermis culicivorax</name>
    <name type="common">Nematode worm</name>
    <dbReference type="NCBI Taxonomy" id="13658"/>
    <lineage>
        <taxon>Eukaryota</taxon>
        <taxon>Metazoa</taxon>
        <taxon>Ecdysozoa</taxon>
        <taxon>Nematoda</taxon>
        <taxon>Enoplea</taxon>
        <taxon>Dorylaimia</taxon>
        <taxon>Mermithida</taxon>
        <taxon>Mermithoidea</taxon>
        <taxon>Mermithidae</taxon>
        <taxon>Romanomermis</taxon>
    </lineage>
</organism>
<evidence type="ECO:0000313" key="2">
    <source>
        <dbReference type="WBParaSite" id="nRc.2.0.1.t30822-RA"/>
    </source>
</evidence>
<dbReference type="Proteomes" id="UP000887565">
    <property type="component" value="Unplaced"/>
</dbReference>
<name>A0A915JYR2_ROMCU</name>
<reference evidence="2" key="1">
    <citation type="submission" date="2022-11" db="UniProtKB">
        <authorList>
            <consortium name="WormBaseParasite"/>
        </authorList>
    </citation>
    <scope>IDENTIFICATION</scope>
</reference>
<accession>A0A915JYR2</accession>